<keyword evidence="1" id="KW-0812">Transmembrane</keyword>
<accession>A0A1F5NKF5</accession>
<dbReference type="STRING" id="1817824.A2751_03295"/>
<feature type="transmembrane region" description="Helical" evidence="1">
    <location>
        <begin position="475"/>
        <end position="491"/>
    </location>
</feature>
<dbReference type="Proteomes" id="UP000176864">
    <property type="component" value="Unassembled WGS sequence"/>
</dbReference>
<evidence type="ECO:0000256" key="1">
    <source>
        <dbReference type="SAM" id="Phobius"/>
    </source>
</evidence>
<gene>
    <name evidence="2" type="ORF">A2751_03295</name>
</gene>
<keyword evidence="1" id="KW-0472">Membrane</keyword>
<feature type="transmembrane region" description="Helical" evidence="1">
    <location>
        <begin position="136"/>
        <end position="154"/>
    </location>
</feature>
<feature type="transmembrane region" description="Helical" evidence="1">
    <location>
        <begin position="451"/>
        <end position="469"/>
    </location>
</feature>
<evidence type="ECO:0000313" key="3">
    <source>
        <dbReference type="Proteomes" id="UP000176864"/>
    </source>
</evidence>
<feature type="transmembrane region" description="Helical" evidence="1">
    <location>
        <begin position="503"/>
        <end position="521"/>
    </location>
</feature>
<dbReference type="AlphaFoldDB" id="A0A1F5NKF5"/>
<evidence type="ECO:0008006" key="4">
    <source>
        <dbReference type="Google" id="ProtNLM"/>
    </source>
</evidence>
<name>A0A1F5NKF5_9BACT</name>
<comment type="caution">
    <text evidence="2">The sequence shown here is derived from an EMBL/GenBank/DDBJ whole genome shotgun (WGS) entry which is preliminary data.</text>
</comment>
<feature type="transmembrane region" description="Helical" evidence="1">
    <location>
        <begin position="371"/>
        <end position="394"/>
    </location>
</feature>
<organism evidence="2 3">
    <name type="scientific">Candidatus Doudnabacteria bacterium RIFCSPHIGHO2_01_FULL_46_14</name>
    <dbReference type="NCBI Taxonomy" id="1817824"/>
    <lineage>
        <taxon>Bacteria</taxon>
        <taxon>Candidatus Doudnaibacteriota</taxon>
    </lineage>
</organism>
<reference evidence="2 3" key="1">
    <citation type="journal article" date="2016" name="Nat. Commun.">
        <title>Thousands of microbial genomes shed light on interconnected biogeochemical processes in an aquifer system.</title>
        <authorList>
            <person name="Anantharaman K."/>
            <person name="Brown C.T."/>
            <person name="Hug L.A."/>
            <person name="Sharon I."/>
            <person name="Castelle C.J."/>
            <person name="Probst A.J."/>
            <person name="Thomas B.C."/>
            <person name="Singh A."/>
            <person name="Wilkins M.J."/>
            <person name="Karaoz U."/>
            <person name="Brodie E.L."/>
            <person name="Williams K.H."/>
            <person name="Hubbard S.S."/>
            <person name="Banfield J.F."/>
        </authorList>
    </citation>
    <scope>NUCLEOTIDE SEQUENCE [LARGE SCALE GENOMIC DNA]</scope>
</reference>
<feature type="transmembrane region" description="Helical" evidence="1">
    <location>
        <begin position="241"/>
        <end position="263"/>
    </location>
</feature>
<proteinExistence type="predicted"/>
<feature type="transmembrane region" description="Helical" evidence="1">
    <location>
        <begin position="60"/>
        <end position="80"/>
    </location>
</feature>
<feature type="transmembrane region" description="Helical" evidence="1">
    <location>
        <begin position="175"/>
        <end position="193"/>
    </location>
</feature>
<dbReference type="EMBL" id="MFEK01000014">
    <property type="protein sequence ID" value="OGE78159.1"/>
    <property type="molecule type" value="Genomic_DNA"/>
</dbReference>
<feature type="transmembrane region" description="Helical" evidence="1">
    <location>
        <begin position="7"/>
        <end position="26"/>
    </location>
</feature>
<feature type="transmembrane region" description="Helical" evidence="1">
    <location>
        <begin position="92"/>
        <end position="109"/>
    </location>
</feature>
<keyword evidence="1" id="KW-1133">Transmembrane helix</keyword>
<feature type="transmembrane region" description="Helical" evidence="1">
    <location>
        <begin position="339"/>
        <end position="359"/>
    </location>
</feature>
<feature type="transmembrane region" description="Helical" evidence="1">
    <location>
        <begin position="213"/>
        <end position="234"/>
    </location>
</feature>
<evidence type="ECO:0000313" key="2">
    <source>
        <dbReference type="EMBL" id="OGE78159.1"/>
    </source>
</evidence>
<feature type="transmembrane region" description="Helical" evidence="1">
    <location>
        <begin position="295"/>
        <end position="319"/>
    </location>
</feature>
<feature type="transmembrane region" description="Helical" evidence="1">
    <location>
        <begin position="414"/>
        <end position="439"/>
    </location>
</feature>
<protein>
    <recommendedName>
        <fullName evidence="4">Glycosyltransferase RgtA/B/C/D-like domain-containing protein</fullName>
    </recommendedName>
</protein>
<sequence>MSIREKINLHIPAAALAAATVIYFAAARLVQDYLYRGNQRPENLFASLGEFFAIAEPYEIPLYFFGFIAIPVLALCIAPLGRRLNFPKIWKFLGVAVLLGFLAFGLRFFEFDRYVSYVGREGIGKALWLLLTKRLFVTRLILGSSLVVFIFFYLRNFRFEWLFRLDQKIPWRKMERLFMLALAVLVFHPNFPVDPHHYNYFMGPVNDIVHGKGLLYETTSLYGLFNIYFLLAAFTILPFSFVSLSFITAIFYFVFFAAIYFFLKAWLKSPALAAFGAASVYAIMFLFNTSPTRSVYLFPAMGPFRFWLYVPVLWLLYFYQNRPRPILRELAIFLSAASLFWNFESGIALCAGTFAVFALESRLPPGKFVKLGLEFLGYIAAIIALITVVNYAVYGSMPGWIKFFKELLPFGSGIGMTPLPGIGVFDIFVFLYLAAALIFLQNYRRGQTFDLPAVFLTVYGVFYSLYYVGQSTWQNLYLVAVPPILLGAYLLKNYREERSVRAAFYSFLILIAMFFAVKLPVEFKNRDYGRLASLSAVPAADADLWQDAEYIKEHFAGNRIPLVHLRDTTLLVHAQKSNLLDLYYFFTLYYTEDVERAARDLEAQKPPILLVGKKRNDQIDYFMSFLKNYRKSGELNTLEIYERAD</sequence>
<feature type="transmembrane region" description="Helical" evidence="1">
    <location>
        <begin position="269"/>
        <end position="288"/>
    </location>
</feature>